<keyword evidence="2" id="KW-1185">Reference proteome</keyword>
<reference evidence="1 2" key="1">
    <citation type="submission" date="2017-05" db="EMBL/GenBank/DDBJ databases">
        <title>Genome Sequence of Loktanella vestfoldensis Strain SMR4r Isolated from a Culture of the Diatom Skeletonema marinoi.</title>
        <authorList>
            <person name="Topel M."/>
            <person name="Pinder M.I.M."/>
            <person name="Johansson O.N."/>
            <person name="Kourtchenko O."/>
            <person name="Godhe A."/>
            <person name="Clarke A.K."/>
        </authorList>
    </citation>
    <scope>NUCLEOTIDE SEQUENCE [LARGE SCALE GENOMIC DNA]</scope>
    <source>
        <strain evidence="1 2">SMR4r</strain>
    </source>
</reference>
<dbReference type="KEGG" id="lvs:LOKVESSMR4R_00724"/>
<protein>
    <recommendedName>
        <fullName evidence="3">DUF3768 domain-containing protein</fullName>
    </recommendedName>
</protein>
<gene>
    <name evidence="1" type="ORF">LOKVESSMR4R_00724</name>
</gene>
<proteinExistence type="predicted"/>
<dbReference type="OrthoDB" id="1495368at2"/>
<sequence length="90" mass="10121">MDCRVVVTQGIQMLGEDATAQILSAVQSFDAFTADNDPYGEHDFGKITYAGKDVFWKWDYCDLDFSMHSPDPTDTTVTARVLTIMLAEEY</sequence>
<dbReference type="AlphaFoldDB" id="A0A1Y0E9G3"/>
<dbReference type="InterPro" id="IPR022243">
    <property type="entry name" value="DUF3768"/>
</dbReference>
<dbReference type="Proteomes" id="UP000195273">
    <property type="component" value="Chromosome"/>
</dbReference>
<dbReference type="EMBL" id="CP021431">
    <property type="protein sequence ID" value="ARU00059.1"/>
    <property type="molecule type" value="Genomic_DNA"/>
</dbReference>
<evidence type="ECO:0000313" key="2">
    <source>
        <dbReference type="Proteomes" id="UP000195273"/>
    </source>
</evidence>
<evidence type="ECO:0008006" key="3">
    <source>
        <dbReference type="Google" id="ProtNLM"/>
    </source>
</evidence>
<evidence type="ECO:0000313" key="1">
    <source>
        <dbReference type="EMBL" id="ARU00059.1"/>
    </source>
</evidence>
<organism evidence="1 2">
    <name type="scientific">Yoonia vestfoldensis</name>
    <dbReference type="NCBI Taxonomy" id="245188"/>
    <lineage>
        <taxon>Bacteria</taxon>
        <taxon>Pseudomonadati</taxon>
        <taxon>Pseudomonadota</taxon>
        <taxon>Alphaproteobacteria</taxon>
        <taxon>Rhodobacterales</taxon>
        <taxon>Paracoccaceae</taxon>
        <taxon>Yoonia</taxon>
    </lineage>
</organism>
<name>A0A1Y0E9G3_9RHOB</name>
<accession>A0A1Y0E9G3</accession>
<dbReference type="Pfam" id="PF12599">
    <property type="entry name" value="DUF3768"/>
    <property type="match status" value="1"/>
</dbReference>